<evidence type="ECO:0000313" key="3">
    <source>
        <dbReference type="EMBL" id="CAI2377571.1"/>
    </source>
</evidence>
<name>A0AAD2D2C1_EUPCR</name>
<feature type="transmembrane region" description="Helical" evidence="1">
    <location>
        <begin position="97"/>
        <end position="119"/>
    </location>
</feature>
<reference evidence="3" key="1">
    <citation type="submission" date="2023-07" db="EMBL/GenBank/DDBJ databases">
        <authorList>
            <consortium name="AG Swart"/>
            <person name="Singh M."/>
            <person name="Singh A."/>
            <person name="Seah K."/>
            <person name="Emmerich C."/>
        </authorList>
    </citation>
    <scope>NUCLEOTIDE SEQUENCE</scope>
    <source>
        <strain evidence="3">DP1</strain>
    </source>
</reference>
<keyword evidence="1" id="KW-0472">Membrane</keyword>
<dbReference type="Gene3D" id="1.20.144.10">
    <property type="entry name" value="Phosphatidic acid phosphatase type 2/haloperoxidase"/>
    <property type="match status" value="1"/>
</dbReference>
<feature type="domain" description="Phosphatidic acid phosphatase type 2/haloperoxidase" evidence="2">
    <location>
        <begin position="62"/>
        <end position="170"/>
    </location>
</feature>
<sequence length="220" mass="25378">MSNHCDDCLLFFKFNDNCPILTWDKFSEMPLQYLISLEMALTSAQLYFDLLIMLNFARTKWNRIHLGAIYAFILLSSELILKPFFQQPRPEGSCIDGYGFPSGHATSSAIIIIFILTLYSKGWIRSRLFVTVYILLMLNQSYSRIYLNYHSVEQVISGFMIGLVSSLLLLEHLPISENMYMKSDNGWSTELKVCRVRAIIIQTFIICGCLLHPLLTAWLH</sequence>
<gene>
    <name evidence="3" type="ORF">ECRASSUSDP1_LOCUS18959</name>
</gene>
<feature type="transmembrane region" description="Helical" evidence="1">
    <location>
        <begin position="31"/>
        <end position="52"/>
    </location>
</feature>
<keyword evidence="4" id="KW-1185">Reference proteome</keyword>
<proteinExistence type="predicted"/>
<dbReference type="PANTHER" id="PTHR14969">
    <property type="entry name" value="SPHINGOSINE-1-PHOSPHATE PHOSPHOHYDROLASE"/>
    <property type="match status" value="1"/>
</dbReference>
<organism evidence="3 4">
    <name type="scientific">Euplotes crassus</name>
    <dbReference type="NCBI Taxonomy" id="5936"/>
    <lineage>
        <taxon>Eukaryota</taxon>
        <taxon>Sar</taxon>
        <taxon>Alveolata</taxon>
        <taxon>Ciliophora</taxon>
        <taxon>Intramacronucleata</taxon>
        <taxon>Spirotrichea</taxon>
        <taxon>Hypotrichia</taxon>
        <taxon>Euplotida</taxon>
        <taxon>Euplotidae</taxon>
        <taxon>Moneuplotes</taxon>
    </lineage>
</organism>
<evidence type="ECO:0000259" key="2">
    <source>
        <dbReference type="SMART" id="SM00014"/>
    </source>
</evidence>
<dbReference type="Proteomes" id="UP001295684">
    <property type="component" value="Unassembled WGS sequence"/>
</dbReference>
<evidence type="ECO:0000256" key="1">
    <source>
        <dbReference type="SAM" id="Phobius"/>
    </source>
</evidence>
<feature type="transmembrane region" description="Helical" evidence="1">
    <location>
        <begin position="64"/>
        <end position="85"/>
    </location>
</feature>
<feature type="transmembrane region" description="Helical" evidence="1">
    <location>
        <begin position="196"/>
        <end position="219"/>
    </location>
</feature>
<keyword evidence="1" id="KW-0812">Transmembrane</keyword>
<dbReference type="SMART" id="SM00014">
    <property type="entry name" value="acidPPc"/>
    <property type="match status" value="1"/>
</dbReference>
<dbReference type="EMBL" id="CAMPGE010019222">
    <property type="protein sequence ID" value="CAI2377571.1"/>
    <property type="molecule type" value="Genomic_DNA"/>
</dbReference>
<dbReference type="AlphaFoldDB" id="A0AAD2D2C1"/>
<dbReference type="Pfam" id="PF01569">
    <property type="entry name" value="PAP2"/>
    <property type="match status" value="1"/>
</dbReference>
<dbReference type="InterPro" id="IPR000326">
    <property type="entry name" value="PAP2/HPO"/>
</dbReference>
<dbReference type="InterPro" id="IPR036938">
    <property type="entry name" value="PAP2/HPO_sf"/>
</dbReference>
<feature type="transmembrane region" description="Helical" evidence="1">
    <location>
        <begin position="126"/>
        <end position="143"/>
    </location>
</feature>
<evidence type="ECO:0000313" key="4">
    <source>
        <dbReference type="Proteomes" id="UP001295684"/>
    </source>
</evidence>
<feature type="transmembrane region" description="Helical" evidence="1">
    <location>
        <begin position="155"/>
        <end position="175"/>
    </location>
</feature>
<comment type="caution">
    <text evidence="3">The sequence shown here is derived from an EMBL/GenBank/DDBJ whole genome shotgun (WGS) entry which is preliminary data.</text>
</comment>
<dbReference type="SUPFAM" id="SSF48317">
    <property type="entry name" value="Acid phosphatase/Vanadium-dependent haloperoxidase"/>
    <property type="match status" value="1"/>
</dbReference>
<dbReference type="GO" id="GO:0042392">
    <property type="term" value="F:sphingosine-1-phosphate phosphatase activity"/>
    <property type="evidence" value="ECO:0007669"/>
    <property type="project" value="TreeGrafter"/>
</dbReference>
<protein>
    <recommendedName>
        <fullName evidence="2">Phosphatidic acid phosphatase type 2/haloperoxidase domain-containing protein</fullName>
    </recommendedName>
</protein>
<keyword evidence="1" id="KW-1133">Transmembrane helix</keyword>
<dbReference type="PANTHER" id="PTHR14969:SF13">
    <property type="entry name" value="AT30094P"/>
    <property type="match status" value="1"/>
</dbReference>
<accession>A0AAD2D2C1</accession>